<dbReference type="PRINTS" id="PR00792">
    <property type="entry name" value="PEPSIN"/>
</dbReference>
<keyword evidence="7" id="KW-1015">Disulfide bond</keyword>
<feature type="active site" evidence="6">
    <location>
        <position position="102"/>
    </location>
</feature>
<dbReference type="CDD" id="cd05474">
    <property type="entry name" value="SAP_like"/>
    <property type="match status" value="1"/>
</dbReference>
<keyword evidence="3 9" id="KW-0732">Signal</keyword>
<keyword evidence="12" id="KW-1185">Reference proteome</keyword>
<feature type="domain" description="Peptidase A1" evidence="10">
    <location>
        <begin position="84"/>
        <end position="412"/>
    </location>
</feature>
<dbReference type="OrthoDB" id="771136at2759"/>
<keyword evidence="4 8" id="KW-0064">Aspartyl protease</keyword>
<keyword evidence="2 8" id="KW-0645">Protease</keyword>
<organism evidence="11 12">
    <name type="scientific">Hirsutella minnesotensis 3608</name>
    <dbReference type="NCBI Taxonomy" id="1043627"/>
    <lineage>
        <taxon>Eukaryota</taxon>
        <taxon>Fungi</taxon>
        <taxon>Dikarya</taxon>
        <taxon>Ascomycota</taxon>
        <taxon>Pezizomycotina</taxon>
        <taxon>Sordariomycetes</taxon>
        <taxon>Hypocreomycetidae</taxon>
        <taxon>Hypocreales</taxon>
        <taxon>Ophiocordycipitaceae</taxon>
        <taxon>Hirsutella</taxon>
    </lineage>
</organism>
<name>A0A0F7ZKX1_9HYPO</name>
<dbReference type="InterPro" id="IPR033121">
    <property type="entry name" value="PEPTIDASE_A1"/>
</dbReference>
<feature type="active site" evidence="6">
    <location>
        <position position="306"/>
    </location>
</feature>
<evidence type="ECO:0000256" key="4">
    <source>
        <dbReference type="ARBA" id="ARBA00022750"/>
    </source>
</evidence>
<dbReference type="PANTHER" id="PTHR47966:SF65">
    <property type="entry name" value="ASPARTIC-TYPE ENDOPEPTIDASE"/>
    <property type="match status" value="1"/>
</dbReference>
<dbReference type="InterPro" id="IPR001969">
    <property type="entry name" value="Aspartic_peptidase_AS"/>
</dbReference>
<evidence type="ECO:0000256" key="3">
    <source>
        <dbReference type="ARBA" id="ARBA00022729"/>
    </source>
</evidence>
<dbReference type="GO" id="GO:0006508">
    <property type="term" value="P:proteolysis"/>
    <property type="evidence" value="ECO:0007669"/>
    <property type="project" value="UniProtKB-KW"/>
</dbReference>
<comment type="similarity">
    <text evidence="1 8">Belongs to the peptidase A1 family.</text>
</comment>
<evidence type="ECO:0000259" key="10">
    <source>
        <dbReference type="PROSITE" id="PS51767"/>
    </source>
</evidence>
<evidence type="ECO:0000256" key="2">
    <source>
        <dbReference type="ARBA" id="ARBA00022670"/>
    </source>
</evidence>
<feature type="chain" id="PRO_5002526307" description="Peptidase A1 domain-containing protein" evidence="9">
    <location>
        <begin position="19"/>
        <end position="533"/>
    </location>
</feature>
<dbReference type="Pfam" id="PF00026">
    <property type="entry name" value="Asp"/>
    <property type="match status" value="1"/>
</dbReference>
<evidence type="ECO:0000256" key="8">
    <source>
        <dbReference type="RuleBase" id="RU000454"/>
    </source>
</evidence>
<sequence length="533" mass="56236">MPFSLGTAVLLSFLGVQGTRLASASSPSSSSLRTAGFPRGVSGDGFFAVPVGTVDHPQGATPGSKFKRAGRAFQDDLDNMQFFYAADVEIGTPPQRVTVLLDTGSSELWVNPDCNSSLNAQQTKQCISFGHYVPENSQTPPVGPFGHEEIKYGDPTDTTTQTSVRIQYYRDTISFGGATVTNQTFGVVSESKGQSQGILGLAPSLKGGVDSDEPYSLVLNTMKRQGVIASRVFSLDLRRSSAESGAIIYGGVDRSKFVGSLESRRIVRGVQGEYRLAVEISSIGITFGDDSASFDVSGDDATVMLDSGTTMSRMHSSVAVPILEALGARDDGEGYYRVSCTSTKARGTIDFGFGSKKIRVPFSDFIIDLKDGKSRECYVGLVVTKDQQILGDSVLRAGYFVFDWDNEAVHIAQAADCGKSDIVGIGAGTDNFSNVTGHCQHGDAQATGTEQSTHTTLRSSPTSAYTTVYTVTSCPSIDPSCRQGAVVTQTFGPSASATGSGGGGQGKNAGMRTETAGWLLVGTVVLTVLRGIW</sequence>
<dbReference type="InterPro" id="IPR001461">
    <property type="entry name" value="Aspartic_peptidase_A1"/>
</dbReference>
<dbReference type="EMBL" id="KQ030515">
    <property type="protein sequence ID" value="KJZ75726.1"/>
    <property type="molecule type" value="Genomic_DNA"/>
</dbReference>
<protein>
    <recommendedName>
        <fullName evidence="10">Peptidase A1 domain-containing protein</fullName>
    </recommendedName>
</protein>
<gene>
    <name evidence="11" type="ORF">HIM_04883</name>
</gene>
<evidence type="ECO:0000256" key="1">
    <source>
        <dbReference type="ARBA" id="ARBA00007447"/>
    </source>
</evidence>
<dbReference type="Proteomes" id="UP000054481">
    <property type="component" value="Unassembled WGS sequence"/>
</dbReference>
<dbReference type="SUPFAM" id="SSF50630">
    <property type="entry name" value="Acid proteases"/>
    <property type="match status" value="1"/>
</dbReference>
<feature type="disulfide bond" evidence="7">
    <location>
        <begin position="340"/>
        <end position="377"/>
    </location>
</feature>
<evidence type="ECO:0000313" key="12">
    <source>
        <dbReference type="Proteomes" id="UP000054481"/>
    </source>
</evidence>
<dbReference type="PROSITE" id="PS00141">
    <property type="entry name" value="ASP_PROTEASE"/>
    <property type="match status" value="2"/>
</dbReference>
<evidence type="ECO:0000256" key="5">
    <source>
        <dbReference type="ARBA" id="ARBA00022801"/>
    </source>
</evidence>
<evidence type="ECO:0000313" key="11">
    <source>
        <dbReference type="EMBL" id="KJZ75726.1"/>
    </source>
</evidence>
<feature type="signal peptide" evidence="9">
    <location>
        <begin position="1"/>
        <end position="18"/>
    </location>
</feature>
<dbReference type="InterPro" id="IPR021109">
    <property type="entry name" value="Peptidase_aspartic_dom_sf"/>
</dbReference>
<proteinExistence type="inferred from homology"/>
<dbReference type="InterPro" id="IPR033876">
    <property type="entry name" value="SAP-like"/>
</dbReference>
<dbReference type="Gene3D" id="2.40.70.10">
    <property type="entry name" value="Acid Proteases"/>
    <property type="match status" value="2"/>
</dbReference>
<dbReference type="PROSITE" id="PS51767">
    <property type="entry name" value="PEPTIDASE_A1"/>
    <property type="match status" value="1"/>
</dbReference>
<reference evidence="11 12" key="1">
    <citation type="journal article" date="2014" name="Genome Biol. Evol.">
        <title>Comparative genomics and transcriptomics analyses reveal divergent lifestyle features of nematode endoparasitic fungus Hirsutella minnesotensis.</title>
        <authorList>
            <person name="Lai Y."/>
            <person name="Liu K."/>
            <person name="Zhang X."/>
            <person name="Zhang X."/>
            <person name="Li K."/>
            <person name="Wang N."/>
            <person name="Shu C."/>
            <person name="Wu Y."/>
            <person name="Wang C."/>
            <person name="Bushley K.E."/>
            <person name="Xiang M."/>
            <person name="Liu X."/>
        </authorList>
    </citation>
    <scope>NUCLEOTIDE SEQUENCE [LARGE SCALE GENOMIC DNA]</scope>
    <source>
        <strain evidence="11 12">3608</strain>
    </source>
</reference>
<evidence type="ECO:0000256" key="7">
    <source>
        <dbReference type="PIRSR" id="PIRSR601461-2"/>
    </source>
</evidence>
<dbReference type="PANTHER" id="PTHR47966">
    <property type="entry name" value="BETA-SITE APP-CLEAVING ENZYME, ISOFORM A-RELATED"/>
    <property type="match status" value="1"/>
</dbReference>
<dbReference type="AlphaFoldDB" id="A0A0F7ZKX1"/>
<evidence type="ECO:0000256" key="9">
    <source>
        <dbReference type="SAM" id="SignalP"/>
    </source>
</evidence>
<evidence type="ECO:0000256" key="6">
    <source>
        <dbReference type="PIRSR" id="PIRSR601461-1"/>
    </source>
</evidence>
<accession>A0A0F7ZKX1</accession>
<dbReference type="GO" id="GO:0004190">
    <property type="term" value="F:aspartic-type endopeptidase activity"/>
    <property type="evidence" value="ECO:0007669"/>
    <property type="project" value="UniProtKB-KW"/>
</dbReference>
<keyword evidence="5 8" id="KW-0378">Hydrolase</keyword>